<dbReference type="GO" id="GO:0006865">
    <property type="term" value="P:amino acid transport"/>
    <property type="evidence" value="ECO:0007669"/>
    <property type="project" value="UniProtKB-KW"/>
</dbReference>
<evidence type="ECO:0000256" key="1">
    <source>
        <dbReference type="ARBA" id="ARBA00010062"/>
    </source>
</evidence>
<dbReference type="AlphaFoldDB" id="A0A162K1N7"/>
<dbReference type="EMBL" id="DMAI01000484">
    <property type="protein sequence ID" value="HAE51465.1"/>
    <property type="molecule type" value="Genomic_DNA"/>
</dbReference>
<keyword evidence="3" id="KW-0813">Transport</keyword>
<dbReference type="SUPFAM" id="SSF53822">
    <property type="entry name" value="Periplasmic binding protein-like I"/>
    <property type="match status" value="1"/>
</dbReference>
<comment type="similarity">
    <text evidence="1">Belongs to the leucine-binding protein family.</text>
</comment>
<reference evidence="6 9" key="2">
    <citation type="journal article" date="2018" name="Nat. Biotechnol.">
        <title>A standardized bacterial taxonomy based on genome phylogeny substantially revises the tree of life.</title>
        <authorList>
            <person name="Parks D.H."/>
            <person name="Chuvochina M."/>
            <person name="Waite D.W."/>
            <person name="Rinke C."/>
            <person name="Skarshewski A."/>
            <person name="Chaumeil P.A."/>
            <person name="Hugenholtz P."/>
        </authorList>
    </citation>
    <scope>NUCLEOTIDE SEQUENCE [LARGE SCALE GENOMIC DNA]</scope>
    <source>
        <strain evidence="6">UBA8739</strain>
    </source>
</reference>
<organism evidence="7 8">
    <name type="scientific">Tistrella mobilis</name>
    <dbReference type="NCBI Taxonomy" id="171437"/>
    <lineage>
        <taxon>Bacteria</taxon>
        <taxon>Pseudomonadati</taxon>
        <taxon>Pseudomonadota</taxon>
        <taxon>Alphaproteobacteria</taxon>
        <taxon>Geminicoccales</taxon>
        <taxon>Geminicoccaceae</taxon>
        <taxon>Tistrella</taxon>
    </lineage>
</organism>
<evidence type="ECO:0000313" key="9">
    <source>
        <dbReference type="Proteomes" id="UP000257706"/>
    </source>
</evidence>
<dbReference type="Proteomes" id="UP000075787">
    <property type="component" value="Unassembled WGS sequence"/>
</dbReference>
<dbReference type="InterPro" id="IPR028081">
    <property type="entry name" value="Leu-bd"/>
</dbReference>
<evidence type="ECO:0000313" key="7">
    <source>
        <dbReference type="EMBL" id="KYO50299.1"/>
    </source>
</evidence>
<protein>
    <submittedName>
        <fullName evidence="7">ABC transporter permease</fullName>
    </submittedName>
</protein>
<dbReference type="PANTHER" id="PTHR30483">
    <property type="entry name" value="LEUCINE-SPECIFIC-BINDING PROTEIN"/>
    <property type="match status" value="1"/>
</dbReference>
<dbReference type="InterPro" id="IPR028082">
    <property type="entry name" value="Peripla_BP_I"/>
</dbReference>
<dbReference type="EMBL" id="LPZR01000202">
    <property type="protein sequence ID" value="KYO50299.1"/>
    <property type="molecule type" value="Genomic_DNA"/>
</dbReference>
<dbReference type="Proteomes" id="UP000257706">
    <property type="component" value="Unassembled WGS sequence"/>
</dbReference>
<evidence type="ECO:0000256" key="4">
    <source>
        <dbReference type="SAM" id="SignalP"/>
    </source>
</evidence>
<accession>A0A162K1N7</accession>
<dbReference type="Pfam" id="PF13458">
    <property type="entry name" value="Peripla_BP_6"/>
    <property type="match status" value="1"/>
</dbReference>
<dbReference type="RefSeq" id="WP_062768476.1">
    <property type="nucleotide sequence ID" value="NZ_CP121045.1"/>
</dbReference>
<dbReference type="InterPro" id="IPR051010">
    <property type="entry name" value="BCAA_transport"/>
</dbReference>
<name>A0A162K1N7_9PROT</name>
<evidence type="ECO:0000256" key="3">
    <source>
        <dbReference type="ARBA" id="ARBA00022970"/>
    </source>
</evidence>
<evidence type="ECO:0000259" key="5">
    <source>
        <dbReference type="Pfam" id="PF13458"/>
    </source>
</evidence>
<dbReference type="CDD" id="cd06327">
    <property type="entry name" value="PBP1_SBP-like"/>
    <property type="match status" value="1"/>
</dbReference>
<dbReference type="Gene3D" id="3.40.50.2300">
    <property type="match status" value="2"/>
</dbReference>
<keyword evidence="3" id="KW-0029">Amino-acid transport</keyword>
<comment type="caution">
    <text evidence="7">The sequence shown here is derived from an EMBL/GenBank/DDBJ whole genome shotgun (WGS) entry which is preliminary data.</text>
</comment>
<evidence type="ECO:0000313" key="8">
    <source>
        <dbReference type="Proteomes" id="UP000075787"/>
    </source>
</evidence>
<feature type="chain" id="PRO_5033251111" evidence="4">
    <location>
        <begin position="26"/>
        <end position="405"/>
    </location>
</feature>
<sequence>MNTRNAIAAAVLATMTGLAAGAAQAEISDNVVRIGVLNDQSGIYADVTGQASVIAARMAVEDYGGKVKGVPVEVIFADHQNKPDIGSNIANQWYDRDGVDVIVDVPTSSVGLAVQNIAKEKGKLHLNAGAGTSDLTSKACSPTGIHYVYDTYALATGTGSALVGQGAKKWYFITADYAFGHALERDTTNAVNAAGGEVVGGVRAPFPTTDFSSFLLQAQGSGADVIGLANAGGDTVNSIKQASEFGITQGGQKLAGLLVFINDIHALGLQVAQGLVVTTGYYWDMNDETRAFAKRFQEKAGKMPNMLQAGIYSGVTQYLKAIEATGSDDGKTVADQMKATPINDFFAKNGHIRPDGRMVHDMYLVEVKKPEESKGPWDYYKVLATIPGDQAFRPMDKGECPLVKK</sequence>
<reference evidence="7 8" key="1">
    <citation type="submission" date="2015-12" db="EMBL/GenBank/DDBJ databases">
        <title>Genome sequence of Tistrella mobilis MCCC 1A02139.</title>
        <authorList>
            <person name="Lu L."/>
            <person name="Lai Q."/>
            <person name="Shao Z."/>
            <person name="Qian P."/>
        </authorList>
    </citation>
    <scope>NUCLEOTIDE SEQUENCE [LARGE SCALE GENOMIC DNA]</scope>
    <source>
        <strain evidence="7 8">MCCC 1A02139</strain>
    </source>
</reference>
<feature type="signal peptide" evidence="4">
    <location>
        <begin position="1"/>
        <end position="25"/>
    </location>
</feature>
<evidence type="ECO:0000313" key="6">
    <source>
        <dbReference type="EMBL" id="HAE51465.1"/>
    </source>
</evidence>
<feature type="domain" description="Leucine-binding protein" evidence="5">
    <location>
        <begin position="32"/>
        <end position="368"/>
    </location>
</feature>
<dbReference type="PANTHER" id="PTHR30483:SF6">
    <property type="entry name" value="PERIPLASMIC BINDING PROTEIN OF ABC TRANSPORTER FOR NATURAL AMINO ACIDS"/>
    <property type="match status" value="1"/>
</dbReference>
<proteinExistence type="inferred from homology"/>
<keyword evidence="2 4" id="KW-0732">Signal</keyword>
<dbReference type="OrthoDB" id="5450279at2"/>
<gene>
    <name evidence="7" type="ORF">AUP44_13650</name>
    <name evidence="6" type="ORF">DCK97_29040</name>
</gene>
<dbReference type="GeneID" id="97241421"/>
<evidence type="ECO:0000256" key="2">
    <source>
        <dbReference type="ARBA" id="ARBA00022729"/>
    </source>
</evidence>